<feature type="transmembrane region" description="Helical" evidence="4">
    <location>
        <begin position="12"/>
        <end position="30"/>
    </location>
</feature>
<keyword evidence="2 7" id="KW-0121">Carboxypeptidase</keyword>
<dbReference type="InterPro" id="IPR036138">
    <property type="entry name" value="PBP_dimer_sf"/>
</dbReference>
<dbReference type="GO" id="GO:0005886">
    <property type="term" value="C:plasma membrane"/>
    <property type="evidence" value="ECO:0007669"/>
    <property type="project" value="TreeGrafter"/>
</dbReference>
<proteinExistence type="predicted"/>
<dbReference type="Gene3D" id="3.90.1310.10">
    <property type="entry name" value="Penicillin-binding protein 2a (Domain 2)"/>
    <property type="match status" value="1"/>
</dbReference>
<dbReference type="Pfam" id="PF00905">
    <property type="entry name" value="Transpeptidase"/>
    <property type="match status" value="1"/>
</dbReference>
<dbReference type="AlphaFoldDB" id="A0A7H9CJU4"/>
<feature type="domain" description="Penicillin-binding protein dimerisation" evidence="6">
    <location>
        <begin position="48"/>
        <end position="207"/>
    </location>
</feature>
<dbReference type="Pfam" id="PF03717">
    <property type="entry name" value="PBP_dimer"/>
    <property type="match status" value="1"/>
</dbReference>
<protein>
    <submittedName>
        <fullName evidence="7">Cell division protein FtsI / penicillin-binding protein</fullName>
        <ecNumber evidence="7">3.4.16.4</ecNumber>
    </submittedName>
</protein>
<dbReference type="PANTHER" id="PTHR30627:SF1">
    <property type="entry name" value="PEPTIDOGLYCAN D,D-TRANSPEPTIDASE FTSI"/>
    <property type="match status" value="1"/>
</dbReference>
<accession>A0A7H9CJU4</accession>
<organism evidence="7 8">
    <name type="scientific">Candidatus Campylobacter infans</name>
    <dbReference type="NCBI Taxonomy" id="2561898"/>
    <lineage>
        <taxon>Bacteria</taxon>
        <taxon>Pseudomonadati</taxon>
        <taxon>Campylobacterota</taxon>
        <taxon>Epsilonproteobacteria</taxon>
        <taxon>Campylobacterales</taxon>
        <taxon>Campylobacteraceae</taxon>
        <taxon>Campylobacter</taxon>
    </lineage>
</organism>
<dbReference type="GO" id="GO:0051301">
    <property type="term" value="P:cell division"/>
    <property type="evidence" value="ECO:0007669"/>
    <property type="project" value="UniProtKB-KW"/>
</dbReference>
<evidence type="ECO:0000259" key="5">
    <source>
        <dbReference type="Pfam" id="PF00905"/>
    </source>
</evidence>
<dbReference type="InterPro" id="IPR012338">
    <property type="entry name" value="Beta-lactam/transpept-like"/>
</dbReference>
<dbReference type="InterPro" id="IPR005311">
    <property type="entry name" value="PBP_dimer"/>
</dbReference>
<feature type="domain" description="Penicillin-binding protein transpeptidase" evidence="5">
    <location>
        <begin position="268"/>
        <end position="576"/>
    </location>
</feature>
<evidence type="ECO:0000313" key="7">
    <source>
        <dbReference type="EMBL" id="QLI05039.1"/>
    </source>
</evidence>
<gene>
    <name evidence="7" type="primary">ftsI</name>
    <name evidence="7" type="ORF">CINF_0514</name>
</gene>
<name>A0A7H9CJU4_9BACT</name>
<evidence type="ECO:0000313" key="8">
    <source>
        <dbReference type="Proteomes" id="UP000509414"/>
    </source>
</evidence>
<keyword evidence="7" id="KW-0132">Cell division</keyword>
<dbReference type="InterPro" id="IPR001460">
    <property type="entry name" value="PCN-bd_Tpept"/>
</dbReference>
<dbReference type="EMBL" id="CP049075">
    <property type="protein sequence ID" value="QLI05039.1"/>
    <property type="molecule type" value="Genomic_DNA"/>
</dbReference>
<keyword evidence="4" id="KW-0812">Transmembrane</keyword>
<keyword evidence="7" id="KW-0378">Hydrolase</keyword>
<dbReference type="GO" id="GO:0009002">
    <property type="term" value="F:serine-type D-Ala-D-Ala carboxypeptidase activity"/>
    <property type="evidence" value="ECO:0007669"/>
    <property type="project" value="UniProtKB-EC"/>
</dbReference>
<dbReference type="Gene3D" id="3.30.450.330">
    <property type="match status" value="1"/>
</dbReference>
<dbReference type="PANTHER" id="PTHR30627">
    <property type="entry name" value="PEPTIDOGLYCAN D,D-TRANSPEPTIDASE"/>
    <property type="match status" value="1"/>
</dbReference>
<evidence type="ECO:0000256" key="3">
    <source>
        <dbReference type="ARBA" id="ARBA00023136"/>
    </source>
</evidence>
<keyword evidence="2 7" id="KW-0645">Protease</keyword>
<dbReference type="SUPFAM" id="SSF56519">
    <property type="entry name" value="Penicillin binding protein dimerisation domain"/>
    <property type="match status" value="1"/>
</dbReference>
<dbReference type="Gene3D" id="3.40.710.10">
    <property type="entry name" value="DD-peptidase/beta-lactamase superfamily"/>
    <property type="match status" value="1"/>
</dbReference>
<dbReference type="GO" id="GO:0071555">
    <property type="term" value="P:cell wall organization"/>
    <property type="evidence" value="ECO:0007669"/>
    <property type="project" value="TreeGrafter"/>
</dbReference>
<evidence type="ECO:0000256" key="4">
    <source>
        <dbReference type="SAM" id="Phobius"/>
    </source>
</evidence>
<dbReference type="Proteomes" id="UP000509414">
    <property type="component" value="Chromosome"/>
</dbReference>
<dbReference type="GO" id="GO:0008658">
    <property type="term" value="F:penicillin binding"/>
    <property type="evidence" value="ECO:0007669"/>
    <property type="project" value="InterPro"/>
</dbReference>
<dbReference type="SUPFAM" id="SSF56601">
    <property type="entry name" value="beta-lactamase/transpeptidase-like"/>
    <property type="match status" value="1"/>
</dbReference>
<keyword evidence="4" id="KW-1133">Transmembrane helix</keyword>
<comment type="subcellular location">
    <subcellularLocation>
        <location evidence="1">Membrane</location>
    </subcellularLocation>
</comment>
<keyword evidence="3 4" id="KW-0472">Membrane</keyword>
<evidence type="ECO:0000256" key="1">
    <source>
        <dbReference type="ARBA" id="ARBA00004370"/>
    </source>
</evidence>
<dbReference type="EC" id="3.4.16.4" evidence="7"/>
<keyword evidence="8" id="KW-1185">Reference proteome</keyword>
<reference evidence="7 8" key="1">
    <citation type="submission" date="2020-02" db="EMBL/GenBank/DDBJ databases">
        <title>Complete genome sequence of the novel Campylobacter species Candidatus Campylobacter infans.</title>
        <authorList>
            <person name="Duim B."/>
            <person name="Zomer A."/>
            <person name="van der Graaf L."/>
            <person name="Wagenaar J."/>
        </authorList>
    </citation>
    <scope>NUCLEOTIDE SEQUENCE [LARGE SCALE GENOMIC DNA]</scope>
    <source>
        <strain evidence="7 8">19S00001</strain>
    </source>
</reference>
<keyword evidence="7" id="KW-0131">Cell cycle</keyword>
<dbReference type="InterPro" id="IPR050515">
    <property type="entry name" value="Beta-lactam/transpept"/>
</dbReference>
<dbReference type="RefSeq" id="WP_179975633.1">
    <property type="nucleotide sequence ID" value="NZ_CP049075.1"/>
</dbReference>
<sequence length="604" mass="67058">MDTTKSQNSVYLLFLGILFFTIIFLVFLFYRVTLDRNLPRLLSSDFDSALRGSIITADGFSIANNQKLYKATVNTRNIDPNKKELFISLYSLYSGDDPKNVRKILQKNGVVTLSYQITSKSAAHLKELARKLNKKNVFIPYQDPKTGSVSTQGLNIQESGERRIYIAKDTLTPALGYVRKIDKDTFTKVQGVKGIEQVYEEYLSATQDELIIGPRDLANTVILSGDSRDKTRIDGYDVVLNIPLKLQKLLEKLADERREFLMAKEVVIAVMEANSGKIIALVSSARYTPNAITKQNYSALNSTASEYAYEIGSVFKPIIFALLLQNNKVHPHDIINTHGGKYKIGTHTVTDTHKNDFLSAENVIVQSSNIGMVELISRLDDISILSGLSDFGFAKKTGVDLSYEQVGKIPNLRNLRIKSNKATLSYGYGIQATFMQVLNAYNTINNNGIMLTPRIASHLQKDGKKYQIQTAEQTNILSTNTAKTLKKILQKVVQSPQGTAQAANIPGLHIGGKTGTAHIAAQGGYSKKLYNASFFGFASDDEGHNYTIGVLVREPLKPYPYYFSSKSALPIFKSSIEILIQNGYLNPSHNATQNTQQSTNNLLD</sequence>
<evidence type="ECO:0000256" key="2">
    <source>
        <dbReference type="ARBA" id="ARBA00022645"/>
    </source>
</evidence>
<dbReference type="KEGG" id="cinf:CINF_0514"/>
<evidence type="ECO:0000259" key="6">
    <source>
        <dbReference type="Pfam" id="PF03717"/>
    </source>
</evidence>